<evidence type="ECO:0000313" key="2">
    <source>
        <dbReference type="Proteomes" id="UP000237819"/>
    </source>
</evidence>
<gene>
    <name evidence="1" type="ORF">C5Y93_18830</name>
</gene>
<dbReference type="SUPFAM" id="SSF82784">
    <property type="entry name" value="OsmC-like"/>
    <property type="match status" value="1"/>
</dbReference>
<dbReference type="InterPro" id="IPR003718">
    <property type="entry name" value="OsmC/Ohr_fam"/>
</dbReference>
<dbReference type="InterPro" id="IPR015946">
    <property type="entry name" value="KH_dom-like_a/b"/>
</dbReference>
<name>A0A2S8GJ42_9BACT</name>
<reference evidence="1 2" key="1">
    <citation type="submission" date="2018-02" db="EMBL/GenBank/DDBJ databases">
        <title>Comparative genomes isolates from brazilian mangrove.</title>
        <authorList>
            <person name="Araujo J.E."/>
            <person name="Taketani R.G."/>
            <person name="Silva M.C.P."/>
            <person name="Loureco M.V."/>
            <person name="Andreote F.D."/>
        </authorList>
    </citation>
    <scope>NUCLEOTIDE SEQUENCE [LARGE SCALE GENOMIC DNA]</scope>
    <source>
        <strain evidence="1 2">Nap-Phe MGV</strain>
    </source>
</reference>
<dbReference type="OrthoDB" id="9795405at2"/>
<sequence>MGEHTARIVWERKDGEPFLDKKYSRRHEWHFDGGAVVVASSSTGTVPEPMSDPFGVDPEEALVAAISSCHMLWFLALAAKHRFRVDHYHDAPFAEMGKNDAGKTAVTKVTLRPKVEFGGDSVPDHAQIYELHHQAHELCFIANSVRSEVLVEPVL</sequence>
<organism evidence="1 2">
    <name type="scientific">Blastopirellula marina</name>
    <dbReference type="NCBI Taxonomy" id="124"/>
    <lineage>
        <taxon>Bacteria</taxon>
        <taxon>Pseudomonadati</taxon>
        <taxon>Planctomycetota</taxon>
        <taxon>Planctomycetia</taxon>
        <taxon>Pirellulales</taxon>
        <taxon>Pirellulaceae</taxon>
        <taxon>Blastopirellula</taxon>
    </lineage>
</organism>
<evidence type="ECO:0000313" key="1">
    <source>
        <dbReference type="EMBL" id="PQO44467.1"/>
    </source>
</evidence>
<dbReference type="Proteomes" id="UP000237819">
    <property type="component" value="Unassembled WGS sequence"/>
</dbReference>
<comment type="caution">
    <text evidence="1">The sequence shown here is derived from an EMBL/GenBank/DDBJ whole genome shotgun (WGS) entry which is preliminary data.</text>
</comment>
<dbReference type="PANTHER" id="PTHR42830">
    <property type="entry name" value="OSMOTICALLY INDUCIBLE FAMILY PROTEIN"/>
    <property type="match status" value="1"/>
</dbReference>
<dbReference type="EMBL" id="PUHZ01000019">
    <property type="protein sequence ID" value="PQO44467.1"/>
    <property type="molecule type" value="Genomic_DNA"/>
</dbReference>
<dbReference type="InterPro" id="IPR052707">
    <property type="entry name" value="OsmC_Ohr_Peroxiredoxin"/>
</dbReference>
<dbReference type="InterPro" id="IPR036102">
    <property type="entry name" value="OsmC/Ohrsf"/>
</dbReference>
<proteinExistence type="predicted"/>
<dbReference type="Pfam" id="PF02566">
    <property type="entry name" value="OsmC"/>
    <property type="match status" value="1"/>
</dbReference>
<accession>A0A2S8GJ42</accession>
<dbReference type="Gene3D" id="3.30.300.20">
    <property type="match status" value="1"/>
</dbReference>
<protein>
    <submittedName>
        <fullName evidence="1">Peroxiredoxin</fullName>
    </submittedName>
</protein>
<dbReference type="PANTHER" id="PTHR42830:SF2">
    <property type="entry name" value="OSMC_OHR FAMILY PROTEIN"/>
    <property type="match status" value="1"/>
</dbReference>
<dbReference type="AlphaFoldDB" id="A0A2S8GJ42"/>